<dbReference type="Pfam" id="PF00691">
    <property type="entry name" value="OmpA"/>
    <property type="match status" value="1"/>
</dbReference>
<name>A0A1V9FYQ2_9BACT</name>
<evidence type="ECO:0000259" key="6">
    <source>
        <dbReference type="PROSITE" id="PS51123"/>
    </source>
</evidence>
<dbReference type="Gene3D" id="3.30.1330.60">
    <property type="entry name" value="OmpA-like domain"/>
    <property type="match status" value="1"/>
</dbReference>
<dbReference type="InterPro" id="IPR036737">
    <property type="entry name" value="OmpA-like_sf"/>
</dbReference>
<dbReference type="Pfam" id="PF13488">
    <property type="entry name" value="Gly-zipper_Omp"/>
    <property type="match status" value="1"/>
</dbReference>
<evidence type="ECO:0000256" key="4">
    <source>
        <dbReference type="PROSITE-ProRule" id="PRU00473"/>
    </source>
</evidence>
<dbReference type="PANTHER" id="PTHR30329">
    <property type="entry name" value="STATOR ELEMENT OF FLAGELLAR MOTOR COMPLEX"/>
    <property type="match status" value="1"/>
</dbReference>
<dbReference type="PROSITE" id="PS01068">
    <property type="entry name" value="OMPA_1"/>
    <property type="match status" value="1"/>
</dbReference>
<reference evidence="7 8" key="1">
    <citation type="submission" date="2016-03" db="EMBL/GenBank/DDBJ databases">
        <title>Niastella vici sp. nov., isolated from farmland soil.</title>
        <authorList>
            <person name="Chen L."/>
            <person name="Wang D."/>
            <person name="Yang S."/>
            <person name="Wang G."/>
        </authorList>
    </citation>
    <scope>NUCLEOTIDE SEQUENCE [LARGE SCALE GENOMIC DNA]</scope>
    <source>
        <strain evidence="7 8">DJ57</strain>
    </source>
</reference>
<dbReference type="AlphaFoldDB" id="A0A1V9FYQ2"/>
<dbReference type="PRINTS" id="PR01021">
    <property type="entry name" value="OMPADOMAIN"/>
</dbReference>
<accession>A0A1V9FYQ2</accession>
<evidence type="ECO:0000256" key="1">
    <source>
        <dbReference type="ARBA" id="ARBA00004442"/>
    </source>
</evidence>
<evidence type="ECO:0000313" key="7">
    <source>
        <dbReference type="EMBL" id="OQP63454.1"/>
    </source>
</evidence>
<dbReference type="CDD" id="cd07185">
    <property type="entry name" value="OmpA_C-like"/>
    <property type="match status" value="1"/>
</dbReference>
<dbReference type="InterPro" id="IPR039567">
    <property type="entry name" value="Gly-zipper"/>
</dbReference>
<keyword evidence="2 4" id="KW-0472">Membrane</keyword>
<dbReference type="STRING" id="1703345.A3860_24230"/>
<dbReference type="InterPro" id="IPR006664">
    <property type="entry name" value="OMP_bac"/>
</dbReference>
<evidence type="ECO:0000256" key="2">
    <source>
        <dbReference type="ARBA" id="ARBA00023136"/>
    </source>
</evidence>
<dbReference type="EMBL" id="LVYD01000045">
    <property type="protein sequence ID" value="OQP63454.1"/>
    <property type="molecule type" value="Genomic_DNA"/>
</dbReference>
<evidence type="ECO:0000313" key="8">
    <source>
        <dbReference type="Proteomes" id="UP000192796"/>
    </source>
</evidence>
<dbReference type="GO" id="GO:0009279">
    <property type="term" value="C:cell outer membrane"/>
    <property type="evidence" value="ECO:0007669"/>
    <property type="project" value="UniProtKB-SubCell"/>
</dbReference>
<dbReference type="RefSeq" id="WP_081147718.1">
    <property type="nucleotide sequence ID" value="NZ_LVYD01000045.1"/>
</dbReference>
<evidence type="ECO:0000256" key="5">
    <source>
        <dbReference type="SAM" id="MobiDB-lite"/>
    </source>
</evidence>
<organism evidence="7 8">
    <name type="scientific">Niastella vici</name>
    <dbReference type="NCBI Taxonomy" id="1703345"/>
    <lineage>
        <taxon>Bacteria</taxon>
        <taxon>Pseudomonadati</taxon>
        <taxon>Bacteroidota</taxon>
        <taxon>Chitinophagia</taxon>
        <taxon>Chitinophagales</taxon>
        <taxon>Chitinophagaceae</taxon>
        <taxon>Niastella</taxon>
    </lineage>
</organism>
<dbReference type="InterPro" id="IPR006665">
    <property type="entry name" value="OmpA-like"/>
</dbReference>
<proteinExistence type="predicted"/>
<feature type="domain" description="OmpA-like" evidence="6">
    <location>
        <begin position="93"/>
        <end position="211"/>
    </location>
</feature>
<dbReference type="PRINTS" id="PR01023">
    <property type="entry name" value="NAFLGMOTY"/>
</dbReference>
<dbReference type="PROSITE" id="PS51257">
    <property type="entry name" value="PROKAR_LIPOPROTEIN"/>
    <property type="match status" value="1"/>
</dbReference>
<dbReference type="OrthoDB" id="9782229at2"/>
<gene>
    <name evidence="7" type="ORF">A3860_24230</name>
</gene>
<sequence length="224" mass="23338">MRSIQKTLTSIAAVAIILGGCKSMNKTQKGAIIGTAGGGAVGAVIGKAAGNTALGAIIGATVGGVTGAVIGHKMDKQAKEIENKVPGAKVERVGEGINVEFNEKILFGFDRSDLNASASGNLDKLAAILKEYPDTDIEVQGHTDSKGTDDYNMKLSERRASSVANYLRGKGVSSGRIKTKGYGESAPVASNETDAGRAQNRRVNFLITANEKMKEDARKEAQKG</sequence>
<dbReference type="InterPro" id="IPR006690">
    <property type="entry name" value="OMPA-like_CS"/>
</dbReference>
<evidence type="ECO:0000256" key="3">
    <source>
        <dbReference type="ARBA" id="ARBA00023237"/>
    </source>
</evidence>
<dbReference type="InterPro" id="IPR050330">
    <property type="entry name" value="Bact_OuterMem_StrucFunc"/>
</dbReference>
<keyword evidence="3" id="KW-0998">Cell outer membrane</keyword>
<comment type="caution">
    <text evidence="7">The sequence shown here is derived from an EMBL/GenBank/DDBJ whole genome shotgun (WGS) entry which is preliminary data.</text>
</comment>
<comment type="subcellular location">
    <subcellularLocation>
        <location evidence="1">Cell outer membrane</location>
    </subcellularLocation>
</comment>
<dbReference type="PANTHER" id="PTHR30329:SF21">
    <property type="entry name" value="LIPOPROTEIN YIAD-RELATED"/>
    <property type="match status" value="1"/>
</dbReference>
<feature type="region of interest" description="Disordered" evidence="5">
    <location>
        <begin position="178"/>
        <end position="199"/>
    </location>
</feature>
<keyword evidence="8" id="KW-1185">Reference proteome</keyword>
<protein>
    <recommendedName>
        <fullName evidence="6">OmpA-like domain-containing protein</fullName>
    </recommendedName>
</protein>
<dbReference type="Proteomes" id="UP000192796">
    <property type="component" value="Unassembled WGS sequence"/>
</dbReference>
<dbReference type="SUPFAM" id="SSF103088">
    <property type="entry name" value="OmpA-like"/>
    <property type="match status" value="1"/>
</dbReference>
<dbReference type="PROSITE" id="PS51123">
    <property type="entry name" value="OMPA_2"/>
    <property type="match status" value="1"/>
</dbReference>